<dbReference type="OrthoDB" id="3798003at2759"/>
<gene>
    <name evidence="3" type="ORF">CC78DRAFT_582037</name>
</gene>
<dbReference type="EMBL" id="ML986633">
    <property type="protein sequence ID" value="KAF2262993.1"/>
    <property type="molecule type" value="Genomic_DNA"/>
</dbReference>
<protein>
    <submittedName>
        <fullName evidence="3">Uncharacterized protein</fullName>
    </submittedName>
</protein>
<keyword evidence="4" id="KW-1185">Reference proteome</keyword>
<organism evidence="3 4">
    <name type="scientific">Lojkania enalia</name>
    <dbReference type="NCBI Taxonomy" id="147567"/>
    <lineage>
        <taxon>Eukaryota</taxon>
        <taxon>Fungi</taxon>
        <taxon>Dikarya</taxon>
        <taxon>Ascomycota</taxon>
        <taxon>Pezizomycotina</taxon>
        <taxon>Dothideomycetes</taxon>
        <taxon>Pleosporomycetidae</taxon>
        <taxon>Pleosporales</taxon>
        <taxon>Pleosporales incertae sedis</taxon>
        <taxon>Lojkania</taxon>
    </lineage>
</organism>
<feature type="chain" id="PRO_5040432604" evidence="2">
    <location>
        <begin position="23"/>
        <end position="628"/>
    </location>
</feature>
<evidence type="ECO:0000313" key="4">
    <source>
        <dbReference type="Proteomes" id="UP000800093"/>
    </source>
</evidence>
<keyword evidence="2" id="KW-0732">Signal</keyword>
<evidence type="ECO:0000256" key="2">
    <source>
        <dbReference type="SAM" id="SignalP"/>
    </source>
</evidence>
<proteinExistence type="predicted"/>
<sequence length="628" mass="67966">MSQICTNFIIFLGLTLTYFASSAVVEIKAIVPTTWGQIGINPVTIYGPVSQYVGEIGPNTNILVVENGQTKWIGHHPDFITEVPITTTISNGVYTVTSGVEISASKATTEAHGMVPGDVSITISPSLKEMLEDFAAEAVAECKLAVKVKRDRDVAIATEAFTQCINTKALEATRTGGPLESMIESADLESGALIPDVPPGPTAEFDALAAALQIARNQLRLRSAWVVSIILSTYVWTSTIYNLYRIPIDPTDVEPTITPTATPTGCPSDAPMGTNAPVCNDEDCQALPLFNKCSLGHWKGCSCIDTVYVEPQLYDYDWFEFQFDVWRQVAEAPDTLPPNCALSNETDFSGKPYWNPQVFCLCAEKPVSPSSRYATISQTTEPCAYTKLPPSTISVETLSVAHGGSVTSCRAASFTNGDGVHTSCTCNDNFGYDYRTPTIIGAETITDVGCDYITQGFGPTPTPTSTPPETAQTPTPSLPPSISVNLGQATCPRASKNPKAYMNQGLMRRAMNSYCSAWDTLPWRMGPGQSKGSYYQSFDLTDTNVGPLEKVTIHFKVEFLGGDNCPVLDVGGKDNSVLCKDIYTTIIDTCANDGGQIMGQRGGRFERDCYRWQVARCNIDDNTDCLFS</sequence>
<name>A0A9P4N2V7_9PLEO</name>
<dbReference type="AlphaFoldDB" id="A0A9P4N2V7"/>
<accession>A0A9P4N2V7</accession>
<dbReference type="Proteomes" id="UP000800093">
    <property type="component" value="Unassembled WGS sequence"/>
</dbReference>
<evidence type="ECO:0000256" key="1">
    <source>
        <dbReference type="SAM" id="MobiDB-lite"/>
    </source>
</evidence>
<comment type="caution">
    <text evidence="3">The sequence shown here is derived from an EMBL/GenBank/DDBJ whole genome shotgun (WGS) entry which is preliminary data.</text>
</comment>
<feature type="region of interest" description="Disordered" evidence="1">
    <location>
        <begin position="456"/>
        <end position="480"/>
    </location>
</feature>
<feature type="signal peptide" evidence="2">
    <location>
        <begin position="1"/>
        <end position="22"/>
    </location>
</feature>
<evidence type="ECO:0000313" key="3">
    <source>
        <dbReference type="EMBL" id="KAF2262993.1"/>
    </source>
</evidence>
<reference evidence="4" key="1">
    <citation type="journal article" date="2020" name="Stud. Mycol.">
        <title>101 Dothideomycetes genomes: A test case for predicting lifestyles and emergence of pathogens.</title>
        <authorList>
            <person name="Haridas S."/>
            <person name="Albert R."/>
            <person name="Binder M."/>
            <person name="Bloem J."/>
            <person name="LaButti K."/>
            <person name="Salamov A."/>
            <person name="Andreopoulos B."/>
            <person name="Baker S."/>
            <person name="Barry K."/>
            <person name="Bills G."/>
            <person name="Bluhm B."/>
            <person name="Cannon C."/>
            <person name="Castanera R."/>
            <person name="Culley D."/>
            <person name="Daum C."/>
            <person name="Ezra D."/>
            <person name="Gonzalez J."/>
            <person name="Henrissat B."/>
            <person name="Kuo A."/>
            <person name="Liang C."/>
            <person name="Lipzen A."/>
            <person name="Lutzoni F."/>
            <person name="Magnuson J."/>
            <person name="Mondo S."/>
            <person name="Nolan M."/>
            <person name="Ohm R."/>
            <person name="Pangilinan J."/>
            <person name="Park H.-J."/>
            <person name="Ramirez L."/>
            <person name="Alfaro M."/>
            <person name="Sun H."/>
            <person name="Tritt A."/>
            <person name="Yoshinaga Y."/>
            <person name="Zwiers L.-H."/>
            <person name="Turgeon B."/>
            <person name="Goodwin S."/>
            <person name="Spatafora J."/>
            <person name="Crous P."/>
            <person name="Grigoriev I."/>
        </authorList>
    </citation>
    <scope>NUCLEOTIDE SEQUENCE [LARGE SCALE GENOMIC DNA]</scope>
    <source>
        <strain evidence="4">CBS 304.66</strain>
    </source>
</reference>